<reference evidence="1 2" key="1">
    <citation type="submission" date="2019-10" db="EMBL/GenBank/DDBJ databases">
        <title>Vibrio sp. nov. isolated from a shrimp pond.</title>
        <authorList>
            <person name="Gomez-Gil B."/>
            <person name="Enciso-Ibarra J."/>
            <person name="Enciso-Ibarra K."/>
            <person name="Bolan-Mejia C."/>
        </authorList>
    </citation>
    <scope>NUCLEOTIDE SEQUENCE [LARGE SCALE GENOMIC DNA]</scope>
    <source>
        <strain evidence="1 2">CAIM 722</strain>
    </source>
</reference>
<dbReference type="RefSeq" id="WP_161157375.1">
    <property type="nucleotide sequence ID" value="NZ_WEKT01000040.1"/>
</dbReference>
<proteinExistence type="predicted"/>
<keyword evidence="2" id="KW-1185">Reference proteome</keyword>
<evidence type="ECO:0000313" key="1">
    <source>
        <dbReference type="EMBL" id="MZI94895.1"/>
    </source>
</evidence>
<comment type="caution">
    <text evidence="1">The sequence shown here is derived from an EMBL/GenBank/DDBJ whole genome shotgun (WGS) entry which is preliminary data.</text>
</comment>
<sequence>MNFRDPALVLVKTFRGGRKSYYQVSSLSTDEITIKDVEHGGSFAFPRKQLESHINTGLLSVSTVSDIPSALLLNPVRKKDKPKRSVKITEYENEMERRYSYVRAVLDSGIPAYTKKWLEPWLQDQSTFFKDDSHLAIKRWRDGLVPLLSLVGRKTHSCLVMWQRVIVS</sequence>
<evidence type="ECO:0000313" key="2">
    <source>
        <dbReference type="Proteomes" id="UP000462621"/>
    </source>
</evidence>
<dbReference type="EMBL" id="WEKT01000040">
    <property type="protein sequence ID" value="MZI94895.1"/>
    <property type="molecule type" value="Genomic_DNA"/>
</dbReference>
<accession>A0A7X4LN78</accession>
<dbReference type="Proteomes" id="UP000462621">
    <property type="component" value="Unassembled WGS sequence"/>
</dbReference>
<name>A0A7X4LN78_9VIBR</name>
<dbReference type="AlphaFoldDB" id="A0A7X4LN78"/>
<protein>
    <submittedName>
        <fullName evidence="1">Uncharacterized protein</fullName>
    </submittedName>
</protein>
<gene>
    <name evidence="1" type="ORF">F9817_17095</name>
</gene>
<organism evidence="1 2">
    <name type="scientific">Vibrio eleionomae</name>
    <dbReference type="NCBI Taxonomy" id="2653505"/>
    <lineage>
        <taxon>Bacteria</taxon>
        <taxon>Pseudomonadati</taxon>
        <taxon>Pseudomonadota</taxon>
        <taxon>Gammaproteobacteria</taxon>
        <taxon>Vibrionales</taxon>
        <taxon>Vibrionaceae</taxon>
        <taxon>Vibrio</taxon>
    </lineage>
</organism>